<gene>
    <name evidence="2" type="ORF">IAB67_07040</name>
</gene>
<accession>A0A9D1LLQ9</accession>
<feature type="transmembrane region" description="Helical" evidence="1">
    <location>
        <begin position="36"/>
        <end position="58"/>
    </location>
</feature>
<evidence type="ECO:0000313" key="3">
    <source>
        <dbReference type="Proteomes" id="UP000824073"/>
    </source>
</evidence>
<keyword evidence="1" id="KW-0812">Transmembrane</keyword>
<reference evidence="2" key="1">
    <citation type="submission" date="2020-10" db="EMBL/GenBank/DDBJ databases">
        <authorList>
            <person name="Gilroy R."/>
        </authorList>
    </citation>
    <scope>NUCLEOTIDE SEQUENCE</scope>
    <source>
        <strain evidence="2">CHK191-8634</strain>
    </source>
</reference>
<dbReference type="Proteomes" id="UP000824073">
    <property type="component" value="Unassembled WGS sequence"/>
</dbReference>
<dbReference type="EMBL" id="DVMR01000055">
    <property type="protein sequence ID" value="HIU44036.1"/>
    <property type="molecule type" value="Genomic_DNA"/>
</dbReference>
<protein>
    <submittedName>
        <fullName evidence="2">Uncharacterized protein</fullName>
    </submittedName>
</protein>
<keyword evidence="1" id="KW-1133">Transmembrane helix</keyword>
<evidence type="ECO:0000256" key="1">
    <source>
        <dbReference type="SAM" id="Phobius"/>
    </source>
</evidence>
<keyword evidence="1" id="KW-0472">Membrane</keyword>
<evidence type="ECO:0000313" key="2">
    <source>
        <dbReference type="EMBL" id="HIU44036.1"/>
    </source>
</evidence>
<reference evidence="2" key="2">
    <citation type="journal article" date="2021" name="PeerJ">
        <title>Extensive microbial diversity within the chicken gut microbiome revealed by metagenomics and culture.</title>
        <authorList>
            <person name="Gilroy R."/>
            <person name="Ravi A."/>
            <person name="Getino M."/>
            <person name="Pursley I."/>
            <person name="Horton D.L."/>
            <person name="Alikhan N.F."/>
            <person name="Baker D."/>
            <person name="Gharbi K."/>
            <person name="Hall N."/>
            <person name="Watson M."/>
            <person name="Adriaenssens E.M."/>
            <person name="Foster-Nyarko E."/>
            <person name="Jarju S."/>
            <person name="Secka A."/>
            <person name="Antonio M."/>
            <person name="Oren A."/>
            <person name="Chaudhuri R.R."/>
            <person name="La Ragione R."/>
            <person name="Hildebrand F."/>
            <person name="Pallen M.J."/>
        </authorList>
    </citation>
    <scope>NUCLEOTIDE SEQUENCE</scope>
    <source>
        <strain evidence="2">CHK191-8634</strain>
    </source>
</reference>
<dbReference type="AlphaFoldDB" id="A0A9D1LLQ9"/>
<sequence length="225" mass="25188">MRRTSSGCGLLVCICLTSMFGSALLMYALLTPGSSGRWFLFLCSALCLGLTVLGLYLLSLARQMPARAFSPDVVEPFPDAAVLTYDDIEARLRRYLNAYFAAFSLPAPRLPGPVVPPPLEKLFWPCWFIEAIERYDDAKFGALLAADKSVIDFLCDRLFAVGMDDADRRLQSYRASSPAQDAEAHVWFRSQVPQLKDTLTQYVRDHIEDFQRPVTKGGNHEADRP</sequence>
<proteinExistence type="predicted"/>
<comment type="caution">
    <text evidence="2">The sequence shown here is derived from an EMBL/GenBank/DDBJ whole genome shotgun (WGS) entry which is preliminary data.</text>
</comment>
<feature type="transmembrane region" description="Helical" evidence="1">
    <location>
        <begin position="7"/>
        <end position="30"/>
    </location>
</feature>
<organism evidence="2 3">
    <name type="scientific">Candidatus Ventrousia excrementavium</name>
    <dbReference type="NCBI Taxonomy" id="2840961"/>
    <lineage>
        <taxon>Bacteria</taxon>
        <taxon>Bacillati</taxon>
        <taxon>Bacillota</taxon>
        <taxon>Clostridia</taxon>
        <taxon>Eubacteriales</taxon>
        <taxon>Clostridiaceae</taxon>
        <taxon>Clostridiaceae incertae sedis</taxon>
        <taxon>Candidatus Ventrousia</taxon>
    </lineage>
</organism>
<name>A0A9D1LLQ9_9CLOT</name>